<protein>
    <submittedName>
        <fullName evidence="6 7">Intraflagellar transport protein 57</fullName>
    </submittedName>
</protein>
<dbReference type="InterPro" id="IPR019530">
    <property type="entry name" value="Intra-flagellar_transport_57"/>
</dbReference>
<dbReference type="AlphaFoldDB" id="A0A922LD43"/>
<reference evidence="7" key="1">
    <citation type="submission" date="2013-05" db="EMBL/GenBank/DDBJ databases">
        <authorList>
            <person name="Yim A.K.Y."/>
            <person name="Chan T.F."/>
            <person name="Ji K.M."/>
            <person name="Liu X.Y."/>
            <person name="Zhou J.W."/>
            <person name="Li R.Q."/>
            <person name="Yang K.Y."/>
            <person name="Li J."/>
            <person name="Li M."/>
            <person name="Law P.T.W."/>
            <person name="Wu Y.L."/>
            <person name="Cai Z.L."/>
            <person name="Qin H."/>
            <person name="Bao Y."/>
            <person name="Leung R.K.K."/>
            <person name="Ng P.K.S."/>
            <person name="Zou J."/>
            <person name="Zhong X.J."/>
            <person name="Ran P.X."/>
            <person name="Zhong N.S."/>
            <person name="Liu Z.G."/>
            <person name="Tsui S.K.W."/>
        </authorList>
    </citation>
    <scope>NUCLEOTIDE SEQUENCE</scope>
    <source>
        <strain evidence="7">Derf</strain>
        <tissue evidence="7">Whole organism</tissue>
    </source>
</reference>
<evidence type="ECO:0000313" key="8">
    <source>
        <dbReference type="Proteomes" id="UP000790347"/>
    </source>
</evidence>
<organism evidence="7 8">
    <name type="scientific">Dermatophagoides farinae</name>
    <name type="common">American house dust mite</name>
    <dbReference type="NCBI Taxonomy" id="6954"/>
    <lineage>
        <taxon>Eukaryota</taxon>
        <taxon>Metazoa</taxon>
        <taxon>Ecdysozoa</taxon>
        <taxon>Arthropoda</taxon>
        <taxon>Chelicerata</taxon>
        <taxon>Arachnida</taxon>
        <taxon>Acari</taxon>
        <taxon>Acariformes</taxon>
        <taxon>Sarcoptiformes</taxon>
        <taxon>Astigmata</taxon>
        <taxon>Psoroptidia</taxon>
        <taxon>Analgoidea</taxon>
        <taxon>Pyroglyphidae</taxon>
        <taxon>Dermatophagoidinae</taxon>
        <taxon>Dermatophagoides</taxon>
    </lineage>
</organism>
<evidence type="ECO:0000256" key="5">
    <source>
        <dbReference type="SAM" id="Coils"/>
    </source>
</evidence>
<dbReference type="GO" id="GO:1905515">
    <property type="term" value="P:non-motile cilium assembly"/>
    <property type="evidence" value="ECO:0007669"/>
    <property type="project" value="TreeGrafter"/>
</dbReference>
<reference evidence="6" key="2">
    <citation type="submission" date="2020-06" db="EMBL/GenBank/DDBJ databases">
        <authorList>
            <person name="Ji K."/>
            <person name="Li J."/>
        </authorList>
    </citation>
    <scope>NUCLEOTIDE SEQUENCE</scope>
    <source>
        <strain evidence="6">JKM2019</strain>
        <tissue evidence="6">Whole body</tissue>
    </source>
</reference>
<evidence type="ECO:0000256" key="3">
    <source>
        <dbReference type="ARBA" id="ARBA00023069"/>
    </source>
</evidence>
<evidence type="ECO:0000256" key="4">
    <source>
        <dbReference type="ARBA" id="ARBA00023273"/>
    </source>
</evidence>
<comment type="caution">
    <text evidence="7">The sequence shown here is derived from an EMBL/GenBank/DDBJ whole genome shotgun (WGS) entry which is preliminary data.</text>
</comment>
<dbReference type="EMBL" id="SDOV01000009">
    <property type="protein sequence ID" value="KAH7636643.1"/>
    <property type="molecule type" value="Genomic_DNA"/>
</dbReference>
<comment type="similarity">
    <text evidence="2">Belongs to the IFT57 family.</text>
</comment>
<keyword evidence="8" id="KW-1185">Reference proteome</keyword>
<evidence type="ECO:0000256" key="2">
    <source>
        <dbReference type="ARBA" id="ARBA00009415"/>
    </source>
</evidence>
<dbReference type="GO" id="GO:0005815">
    <property type="term" value="C:microtubule organizing center"/>
    <property type="evidence" value="ECO:0007669"/>
    <property type="project" value="TreeGrafter"/>
</dbReference>
<keyword evidence="5" id="KW-0175">Coiled coil</keyword>
<evidence type="ECO:0000313" key="7">
    <source>
        <dbReference type="EMBL" id="KAH9527860.1"/>
    </source>
</evidence>
<proteinExistence type="inferred from homology"/>
<dbReference type="Pfam" id="PF10498">
    <property type="entry name" value="IFT57"/>
    <property type="match status" value="1"/>
</dbReference>
<dbReference type="GO" id="GO:0005929">
    <property type="term" value="C:cilium"/>
    <property type="evidence" value="ECO:0007669"/>
    <property type="project" value="UniProtKB-SubCell"/>
</dbReference>
<dbReference type="PANTHER" id="PTHR16011:SF0">
    <property type="entry name" value="INTRAFLAGELLAR TRANSPORT PROTEIN 57 HOMOLOG"/>
    <property type="match status" value="1"/>
</dbReference>
<dbReference type="GO" id="GO:0005794">
    <property type="term" value="C:Golgi apparatus"/>
    <property type="evidence" value="ECO:0007669"/>
    <property type="project" value="TreeGrafter"/>
</dbReference>
<gene>
    <name evidence="7" type="primary">IFT57</name>
    <name evidence="7" type="ORF">DERF_001852</name>
    <name evidence="6" type="ORF">HUG17_6849</name>
</gene>
<reference evidence="7" key="4">
    <citation type="journal article" date="2022" name="Res Sq">
        <title>Comparative Genomics Reveals Insights into the Divergent Evolution of Astigmatic Mites and Household Pest Adaptations.</title>
        <authorList>
            <person name="Xiong Q."/>
            <person name="Wan A.T.-Y."/>
            <person name="Liu X.-Y."/>
            <person name="Fung C.S.-H."/>
            <person name="Xiao X."/>
            <person name="Malainual N."/>
            <person name="Hou J."/>
            <person name="Wang L."/>
            <person name="Wang M."/>
            <person name="Yang K."/>
            <person name="Cui Y."/>
            <person name="Leung E."/>
            <person name="Nong W."/>
            <person name="Shin S.-K."/>
            <person name="Au S."/>
            <person name="Jeong K.Y."/>
            <person name="Chew F.T."/>
            <person name="Hui J."/>
            <person name="Leung T.F."/>
            <person name="Tungtrongchitr A."/>
            <person name="Zhong N."/>
            <person name="Liu Z."/>
            <person name="Tsui S."/>
        </authorList>
    </citation>
    <scope>NUCLEOTIDE SEQUENCE</scope>
    <source>
        <strain evidence="7">Derf</strain>
        <tissue evidence="7">Whole organism</tissue>
    </source>
</reference>
<dbReference type="Proteomes" id="UP000828236">
    <property type="component" value="Unassembled WGS sequence"/>
</dbReference>
<dbReference type="OrthoDB" id="423881at2759"/>
<dbReference type="Proteomes" id="UP000790347">
    <property type="component" value="Unassembled WGS sequence"/>
</dbReference>
<comment type="subcellular location">
    <subcellularLocation>
        <location evidence="1">Cell projection</location>
        <location evidence="1">Cilium</location>
    </subcellularLocation>
</comment>
<feature type="coiled-coil region" evidence="5">
    <location>
        <begin position="336"/>
        <end position="404"/>
    </location>
</feature>
<name>A0A922LD43_DERFA</name>
<keyword evidence="4" id="KW-0966">Cell projection</keyword>
<accession>A0A922LD43</accession>
<evidence type="ECO:0000256" key="1">
    <source>
        <dbReference type="ARBA" id="ARBA00004138"/>
    </source>
</evidence>
<dbReference type="GO" id="GO:0030992">
    <property type="term" value="C:intraciliary transport particle B"/>
    <property type="evidence" value="ECO:0007669"/>
    <property type="project" value="TreeGrafter"/>
</dbReference>
<dbReference type="PANTHER" id="PTHR16011">
    <property type="entry name" value="IFT57/HIPPI"/>
    <property type="match status" value="1"/>
</dbReference>
<dbReference type="GO" id="GO:0042073">
    <property type="term" value="P:intraciliary transport"/>
    <property type="evidence" value="ECO:0007669"/>
    <property type="project" value="TreeGrafter"/>
</dbReference>
<reference evidence="6" key="3">
    <citation type="journal article" date="2021" name="World Allergy Organ. J.">
        <title>Chromosome-level assembly of Dermatophagoides farinae genome and transcriptome reveals two novel allergens Der f 37 and Der f 39.</title>
        <authorList>
            <person name="Chen J."/>
            <person name="Cai Z."/>
            <person name="Fan D."/>
            <person name="Hu J."/>
            <person name="Hou Y."/>
            <person name="He Y."/>
            <person name="Zhang Z."/>
            <person name="Zhao Z."/>
            <person name="Gao P."/>
            <person name="Hu W."/>
            <person name="Sun J."/>
            <person name="Li J."/>
            <person name="Ji K."/>
        </authorList>
    </citation>
    <scope>NUCLEOTIDE SEQUENCE</scope>
    <source>
        <strain evidence="6">JKM2019</strain>
    </source>
</reference>
<sequence>MPGVTKNSAKSISSEEISEELLEKMHELNEKLLALDYTKEFVSNFKCPPIHRYFFSKQINQAQQFFAFCCMSSYLLNKLNDGRQQIQVDSFDDPNLTIDKIVGASQAYGVGDVSKSRLKLGYGAEVIALLSTLTDKLFLERYKSNEVHIEIIVRSGDGIQIESEDDDDEYIDDDEQENEIILEEEFEDYLETESDLVVHEDDNEEWQDASLESNHQQQLRQQMIQAARIDLSEWKLELERILPQMNAHRFMKNQSKNRMTMLTTANDISNEWRIHLQAARRHHTNIESIFSQTEGMLTGIAAEMKTALDKIAAKENYLHQNCNTILAEWINVRQRAIELKQSLDQAESELEARSLRLQELNDEDRSTKQSIEEYSLRMTDSSPLAEAKKAREMLKQEMTRISLQIGVAIQILVRHVSLHSSYCSYA</sequence>
<keyword evidence="3" id="KW-0969">Cilium</keyword>
<evidence type="ECO:0000313" key="6">
    <source>
        <dbReference type="EMBL" id="KAH7636643.1"/>
    </source>
</evidence>
<dbReference type="EMBL" id="ASGP02000001">
    <property type="protein sequence ID" value="KAH9527860.1"/>
    <property type="molecule type" value="Genomic_DNA"/>
</dbReference>